<accession>A0A0D3JV46</accession>
<dbReference type="InterPro" id="IPR015003">
    <property type="entry name" value="DUF1853"/>
</dbReference>
<proteinExistence type="predicted"/>
<dbReference type="HOGENOM" id="CLU_1716653_0_0_1"/>
<dbReference type="Proteomes" id="UP000013827">
    <property type="component" value="Unassembled WGS sequence"/>
</dbReference>
<reference evidence="2" key="1">
    <citation type="journal article" date="2013" name="Nature">
        <title>Pan genome of the phytoplankton Emiliania underpins its global distribution.</title>
        <authorList>
            <person name="Read B.A."/>
            <person name="Kegel J."/>
            <person name="Klute M.J."/>
            <person name="Kuo A."/>
            <person name="Lefebvre S.C."/>
            <person name="Maumus F."/>
            <person name="Mayer C."/>
            <person name="Miller J."/>
            <person name="Monier A."/>
            <person name="Salamov A."/>
            <person name="Young J."/>
            <person name="Aguilar M."/>
            <person name="Claverie J.M."/>
            <person name="Frickenhaus S."/>
            <person name="Gonzalez K."/>
            <person name="Herman E.K."/>
            <person name="Lin Y.C."/>
            <person name="Napier J."/>
            <person name="Ogata H."/>
            <person name="Sarno A.F."/>
            <person name="Shmutz J."/>
            <person name="Schroeder D."/>
            <person name="de Vargas C."/>
            <person name="Verret F."/>
            <person name="von Dassow P."/>
            <person name="Valentin K."/>
            <person name="Van de Peer Y."/>
            <person name="Wheeler G."/>
            <person name="Dacks J.B."/>
            <person name="Delwiche C.F."/>
            <person name="Dyhrman S.T."/>
            <person name="Glockner G."/>
            <person name="John U."/>
            <person name="Richards T."/>
            <person name="Worden A.Z."/>
            <person name="Zhang X."/>
            <person name="Grigoriev I.V."/>
            <person name="Allen A.E."/>
            <person name="Bidle K."/>
            <person name="Borodovsky M."/>
            <person name="Bowler C."/>
            <person name="Brownlee C."/>
            <person name="Cock J.M."/>
            <person name="Elias M."/>
            <person name="Gladyshev V.N."/>
            <person name="Groth M."/>
            <person name="Guda C."/>
            <person name="Hadaegh A."/>
            <person name="Iglesias-Rodriguez M.D."/>
            <person name="Jenkins J."/>
            <person name="Jones B.M."/>
            <person name="Lawson T."/>
            <person name="Leese F."/>
            <person name="Lindquist E."/>
            <person name="Lobanov A."/>
            <person name="Lomsadze A."/>
            <person name="Malik S.B."/>
            <person name="Marsh M.E."/>
            <person name="Mackinder L."/>
            <person name="Mock T."/>
            <person name="Mueller-Roeber B."/>
            <person name="Pagarete A."/>
            <person name="Parker M."/>
            <person name="Probert I."/>
            <person name="Quesneville H."/>
            <person name="Raines C."/>
            <person name="Rensing S.A."/>
            <person name="Riano-Pachon D.M."/>
            <person name="Richier S."/>
            <person name="Rokitta S."/>
            <person name="Shiraiwa Y."/>
            <person name="Soanes D.M."/>
            <person name="van der Giezen M."/>
            <person name="Wahlund T.M."/>
            <person name="Williams B."/>
            <person name="Wilson W."/>
            <person name="Wolfe G."/>
            <person name="Wurch L.L."/>
        </authorList>
    </citation>
    <scope>NUCLEOTIDE SEQUENCE</scope>
</reference>
<dbReference type="EnsemblProtists" id="EOD27381">
    <property type="protein sequence ID" value="EOD27381"/>
    <property type="gene ID" value="EMIHUDRAFT_254320"/>
</dbReference>
<protein>
    <submittedName>
        <fullName evidence="1">Uncharacterized protein</fullName>
    </submittedName>
</protein>
<evidence type="ECO:0000313" key="2">
    <source>
        <dbReference type="Proteomes" id="UP000013827"/>
    </source>
</evidence>
<dbReference type="KEGG" id="ehx:EMIHUDRAFT_254320"/>
<evidence type="ECO:0000313" key="1">
    <source>
        <dbReference type="EnsemblProtists" id="EOD27381"/>
    </source>
</evidence>
<organism evidence="1 2">
    <name type="scientific">Emiliania huxleyi (strain CCMP1516)</name>
    <dbReference type="NCBI Taxonomy" id="280463"/>
    <lineage>
        <taxon>Eukaryota</taxon>
        <taxon>Haptista</taxon>
        <taxon>Haptophyta</taxon>
        <taxon>Prymnesiophyceae</taxon>
        <taxon>Isochrysidales</taxon>
        <taxon>Noelaerhabdaceae</taxon>
        <taxon>Emiliania</taxon>
    </lineage>
</organism>
<dbReference type="PaxDb" id="2903-EOD27381"/>
<reference evidence="1" key="2">
    <citation type="submission" date="2024-10" db="UniProtKB">
        <authorList>
            <consortium name="EnsemblProtists"/>
        </authorList>
    </citation>
    <scope>IDENTIFICATION</scope>
</reference>
<name>A0A0D3JV46_EMIH1</name>
<sequence>MDTEPPRVIFYSKAVRDLHWALASPHLLTPAAGVPVASDGWCRQLCQESLSWLRELDAQPGPLEEWLQRQRNVRRLGFYFAALLEFWAADVLVQQQIHAGVDGEVAGQLKLAFARRSVEKEARSWAVPRDAVEVVHWESHVKFFAWRGDGANF</sequence>
<keyword evidence="2" id="KW-1185">Reference proteome</keyword>
<dbReference type="eggNOG" id="ENOG502SC4C">
    <property type="taxonomic scope" value="Eukaryota"/>
</dbReference>
<dbReference type="GeneID" id="17272929"/>
<dbReference type="Pfam" id="PF08907">
    <property type="entry name" value="DUF1853"/>
    <property type="match status" value="1"/>
</dbReference>
<dbReference type="RefSeq" id="XP_005779810.1">
    <property type="nucleotide sequence ID" value="XM_005779753.1"/>
</dbReference>
<dbReference type="AlphaFoldDB" id="A0A0D3JV46"/>